<dbReference type="PROSITE" id="PS50011">
    <property type="entry name" value="PROTEIN_KINASE_DOM"/>
    <property type="match status" value="1"/>
</dbReference>
<dbReference type="PANTHER" id="PTHR37171">
    <property type="entry name" value="SERINE/THREONINE-PROTEIN KINASE YRZF-RELATED"/>
    <property type="match status" value="1"/>
</dbReference>
<dbReference type="InterPro" id="IPR052396">
    <property type="entry name" value="Meiotic_Drive_Suppr_Kinase"/>
</dbReference>
<dbReference type="Proteomes" id="UP000053424">
    <property type="component" value="Unassembled WGS sequence"/>
</dbReference>
<organism evidence="3 4">
    <name type="scientific">Hebeloma cylindrosporum</name>
    <dbReference type="NCBI Taxonomy" id="76867"/>
    <lineage>
        <taxon>Eukaryota</taxon>
        <taxon>Fungi</taxon>
        <taxon>Dikarya</taxon>
        <taxon>Basidiomycota</taxon>
        <taxon>Agaricomycotina</taxon>
        <taxon>Agaricomycetes</taxon>
        <taxon>Agaricomycetidae</taxon>
        <taxon>Agaricales</taxon>
        <taxon>Agaricineae</taxon>
        <taxon>Hymenogastraceae</taxon>
        <taxon>Hebeloma</taxon>
    </lineage>
</organism>
<dbReference type="SUPFAM" id="SSF56112">
    <property type="entry name" value="Protein kinase-like (PK-like)"/>
    <property type="match status" value="1"/>
</dbReference>
<evidence type="ECO:0000313" key="3">
    <source>
        <dbReference type="EMBL" id="KIM42835.1"/>
    </source>
</evidence>
<accession>A0A0C3C1P5</accession>
<proteinExistence type="predicted"/>
<evidence type="ECO:0000256" key="1">
    <source>
        <dbReference type="SAM" id="MobiDB-lite"/>
    </source>
</evidence>
<dbReference type="OrthoDB" id="2523927at2759"/>
<reference evidence="3 4" key="1">
    <citation type="submission" date="2014-04" db="EMBL/GenBank/DDBJ databases">
        <authorList>
            <consortium name="DOE Joint Genome Institute"/>
            <person name="Kuo A."/>
            <person name="Gay G."/>
            <person name="Dore J."/>
            <person name="Kohler A."/>
            <person name="Nagy L.G."/>
            <person name="Floudas D."/>
            <person name="Copeland A."/>
            <person name="Barry K.W."/>
            <person name="Cichocki N."/>
            <person name="Veneault-Fourrey C."/>
            <person name="LaButti K."/>
            <person name="Lindquist E.A."/>
            <person name="Lipzen A."/>
            <person name="Lundell T."/>
            <person name="Morin E."/>
            <person name="Murat C."/>
            <person name="Sun H."/>
            <person name="Tunlid A."/>
            <person name="Henrissat B."/>
            <person name="Grigoriev I.V."/>
            <person name="Hibbett D.S."/>
            <person name="Martin F."/>
            <person name="Nordberg H.P."/>
            <person name="Cantor M.N."/>
            <person name="Hua S.X."/>
        </authorList>
    </citation>
    <scope>NUCLEOTIDE SEQUENCE [LARGE SCALE GENOMIC DNA]</scope>
    <source>
        <strain evidence="4">h7</strain>
    </source>
</reference>
<evidence type="ECO:0000313" key="4">
    <source>
        <dbReference type="Proteomes" id="UP000053424"/>
    </source>
</evidence>
<dbReference type="InterPro" id="IPR000719">
    <property type="entry name" value="Prot_kinase_dom"/>
</dbReference>
<feature type="domain" description="Protein kinase" evidence="2">
    <location>
        <begin position="497"/>
        <end position="689"/>
    </location>
</feature>
<dbReference type="InterPro" id="IPR011009">
    <property type="entry name" value="Kinase-like_dom_sf"/>
</dbReference>
<dbReference type="AlphaFoldDB" id="A0A0C3C1P5"/>
<feature type="region of interest" description="Disordered" evidence="1">
    <location>
        <begin position="391"/>
        <end position="435"/>
    </location>
</feature>
<sequence>MSAVEDNEDEFSPVLKRAFAFSYPAQISQVPRAGRPLLPPSTSPITFYDRHIASSLVLKQVIYLPSLVQGLSKGCDDIVSTFLAGGHNLNYPEGFVLHERDDHPDSFDDAHSVNGYYFQRISGVCVMFCSIFHFHPDCQSWSSLLRSRRTTYVGKPSFLAETWLEVWEGILEEDLRRSQGSEADFLEGLDQETMDKVRDIAQRYPRFATWEMFAMTDVGISLVKNAIPSTMNFAWEFSRTLGSRTVSYSPVPPDTSIASQFIPALKAKRSRGSTKVVVADSKKQPVTKTSASIRPSNAGTSLKQRGLYRPEPRYYIQHAWAKAVVHDSTFIMLHCGRYERIGIRHRASQTLYLSGLIDTVNNRNPRYRKLQVALCSFIIQDLLERHELATAPMKTAGSKRPATKEPAGAHNPKRRKTSPEHTTSERPLENSGSYGKITKALGKKTLGLVSLRYGPYCSPTPASFIRIGSSCAPSLQPKPPRVQKLKAKYQTHEYFTLMLGQPLGDGATGVVHPAALEIRMKDDTGTTPILNSNDLVVKLAFEEEQKTRMQHEFTVYAHLAKKNVTGVPIVHGLFNDPDSGTLALLMDNVGQNLRERAEERTGEKSPNQVSTTKEERRAFVAVMKSIHKAGIKHMDIRADNLVIHPATGKVAIIDFDRAKFPAENMGFYDVEMECLKDLLHGRFTPDSYW</sequence>
<protein>
    <recommendedName>
        <fullName evidence="2">Protein kinase domain-containing protein</fullName>
    </recommendedName>
</protein>
<dbReference type="GO" id="GO:0004672">
    <property type="term" value="F:protein kinase activity"/>
    <property type="evidence" value="ECO:0007669"/>
    <property type="project" value="InterPro"/>
</dbReference>
<dbReference type="HOGENOM" id="CLU_004236_1_0_1"/>
<reference evidence="4" key="2">
    <citation type="submission" date="2015-01" db="EMBL/GenBank/DDBJ databases">
        <title>Evolutionary Origins and Diversification of the Mycorrhizal Mutualists.</title>
        <authorList>
            <consortium name="DOE Joint Genome Institute"/>
            <consortium name="Mycorrhizal Genomics Consortium"/>
            <person name="Kohler A."/>
            <person name="Kuo A."/>
            <person name="Nagy L.G."/>
            <person name="Floudas D."/>
            <person name="Copeland A."/>
            <person name="Barry K.W."/>
            <person name="Cichocki N."/>
            <person name="Veneault-Fourrey C."/>
            <person name="LaButti K."/>
            <person name="Lindquist E.A."/>
            <person name="Lipzen A."/>
            <person name="Lundell T."/>
            <person name="Morin E."/>
            <person name="Murat C."/>
            <person name="Riley R."/>
            <person name="Ohm R."/>
            <person name="Sun H."/>
            <person name="Tunlid A."/>
            <person name="Henrissat B."/>
            <person name="Grigoriev I.V."/>
            <person name="Hibbett D.S."/>
            <person name="Martin F."/>
        </authorList>
    </citation>
    <scope>NUCLEOTIDE SEQUENCE [LARGE SCALE GENOMIC DNA]</scope>
    <source>
        <strain evidence="4">h7</strain>
    </source>
</reference>
<dbReference type="EMBL" id="KN831777">
    <property type="protein sequence ID" value="KIM42835.1"/>
    <property type="molecule type" value="Genomic_DNA"/>
</dbReference>
<name>A0A0C3C1P5_HEBCY</name>
<keyword evidence="4" id="KW-1185">Reference proteome</keyword>
<feature type="compositionally biased region" description="Basic and acidic residues" evidence="1">
    <location>
        <begin position="417"/>
        <end position="428"/>
    </location>
</feature>
<dbReference type="Gene3D" id="3.30.200.20">
    <property type="entry name" value="Phosphorylase Kinase, domain 1"/>
    <property type="match status" value="1"/>
</dbReference>
<dbReference type="Gene3D" id="1.10.510.10">
    <property type="entry name" value="Transferase(Phosphotransferase) domain 1"/>
    <property type="match status" value="1"/>
</dbReference>
<dbReference type="GO" id="GO:0005524">
    <property type="term" value="F:ATP binding"/>
    <property type="evidence" value="ECO:0007669"/>
    <property type="project" value="InterPro"/>
</dbReference>
<evidence type="ECO:0000259" key="2">
    <source>
        <dbReference type="PROSITE" id="PS50011"/>
    </source>
</evidence>
<dbReference type="PANTHER" id="PTHR37171:SF1">
    <property type="entry name" value="SERINE_THREONINE-PROTEIN KINASE YRZF-RELATED"/>
    <property type="match status" value="1"/>
</dbReference>
<gene>
    <name evidence="3" type="ORF">M413DRAFT_124516</name>
</gene>
<dbReference type="STRING" id="686832.A0A0C3C1P5"/>